<proteinExistence type="predicted"/>
<dbReference type="InterPro" id="IPR002104">
    <property type="entry name" value="Integrase_catalytic"/>
</dbReference>
<keyword evidence="1" id="KW-0233">DNA recombination</keyword>
<organism evidence="4 5">
    <name type="scientific">Frankia alni (strain DSM 45986 / CECT 9034 / ACN14a)</name>
    <dbReference type="NCBI Taxonomy" id="326424"/>
    <lineage>
        <taxon>Bacteria</taxon>
        <taxon>Bacillati</taxon>
        <taxon>Actinomycetota</taxon>
        <taxon>Actinomycetes</taxon>
        <taxon>Frankiales</taxon>
        <taxon>Frankiaceae</taxon>
        <taxon>Frankia</taxon>
    </lineage>
</organism>
<evidence type="ECO:0000313" key="5">
    <source>
        <dbReference type="Proteomes" id="UP000000657"/>
    </source>
</evidence>
<dbReference type="Proteomes" id="UP000000657">
    <property type="component" value="Chromosome"/>
</dbReference>
<dbReference type="EMBL" id="CT573213">
    <property type="protein sequence ID" value="CAJ59119.1"/>
    <property type="molecule type" value="Genomic_DNA"/>
</dbReference>
<gene>
    <name evidence="4" type="ordered locus">FRAAL0444</name>
</gene>
<dbReference type="Pfam" id="PF00589">
    <property type="entry name" value="Phage_integrase"/>
    <property type="match status" value="1"/>
</dbReference>
<evidence type="ECO:0000256" key="1">
    <source>
        <dbReference type="ARBA" id="ARBA00023172"/>
    </source>
</evidence>
<evidence type="ECO:0000313" key="4">
    <source>
        <dbReference type="EMBL" id="CAJ59119.1"/>
    </source>
</evidence>
<dbReference type="Gene3D" id="1.10.443.10">
    <property type="entry name" value="Intergrase catalytic core"/>
    <property type="match status" value="1"/>
</dbReference>
<dbReference type="InterPro" id="IPR013762">
    <property type="entry name" value="Integrase-like_cat_sf"/>
</dbReference>
<sequence length="162" mass="17748">MGLCCQLVRSAERGAKTPTVGKRYRAPEGIWTVYRDRVPCGQVEVIGCTRRRGSSAVLHLAEALPFDLEAGVELGEDLLSLKRLHDLRHSSASIHLSEGGDLTLLSKRLGHSSPAITARLYAHLLRSTGQAAAETVANAVPRRVRRPSHPQSTHSDQRTRNE</sequence>
<dbReference type="KEGG" id="fal:FRAAL0444"/>
<feature type="domain" description="Tyr recombinase" evidence="3">
    <location>
        <begin position="83"/>
        <end position="124"/>
    </location>
</feature>
<evidence type="ECO:0000256" key="2">
    <source>
        <dbReference type="SAM" id="MobiDB-lite"/>
    </source>
</evidence>
<evidence type="ECO:0000259" key="3">
    <source>
        <dbReference type="Pfam" id="PF00589"/>
    </source>
</evidence>
<feature type="region of interest" description="Disordered" evidence="2">
    <location>
        <begin position="142"/>
        <end position="162"/>
    </location>
</feature>
<reference evidence="4 5" key="1">
    <citation type="journal article" date="2007" name="Genome Res.">
        <title>Genome characteristics of facultatively symbiotic Frankia sp. strains reflect host range and host plant biogeography.</title>
        <authorList>
            <person name="Normand P."/>
            <person name="Lapierre P."/>
            <person name="Tisa L.S."/>
            <person name="Gogarten J.P."/>
            <person name="Alloisio N."/>
            <person name="Bagnarol E."/>
            <person name="Bassi C.A."/>
            <person name="Berry A.M."/>
            <person name="Bickhart D.M."/>
            <person name="Choisne N."/>
            <person name="Couloux A."/>
            <person name="Cournoyer B."/>
            <person name="Cruveiller S."/>
            <person name="Daubin V."/>
            <person name="Demange N."/>
            <person name="Francino M.P."/>
            <person name="Goltsman E."/>
            <person name="Huang Y."/>
            <person name="Kopp O.R."/>
            <person name="Labarre L."/>
            <person name="Lapidus A."/>
            <person name="Lavire C."/>
            <person name="Marechal J."/>
            <person name="Martinez M."/>
            <person name="Mastronunzio J.E."/>
            <person name="Mullin B.C."/>
            <person name="Niemann J."/>
            <person name="Pujic P."/>
            <person name="Rawnsley T."/>
            <person name="Rouy Z."/>
            <person name="Schenowitz C."/>
            <person name="Sellstedt A."/>
            <person name="Tavares F."/>
            <person name="Tomkins J.P."/>
            <person name="Vallenet D."/>
            <person name="Valverde C."/>
            <person name="Wall L.G."/>
            <person name="Wang Y."/>
            <person name="Medigue C."/>
            <person name="Benson D.R."/>
        </authorList>
    </citation>
    <scope>NUCLEOTIDE SEQUENCE [LARGE SCALE GENOMIC DNA]</scope>
    <source>
        <strain evidence="5">DSM 45986 / CECT 9034 / ACN14a</strain>
    </source>
</reference>
<dbReference type="STRING" id="326424.FRAAL0444"/>
<dbReference type="InterPro" id="IPR011010">
    <property type="entry name" value="DNA_brk_join_enz"/>
</dbReference>
<dbReference type="GO" id="GO:0015074">
    <property type="term" value="P:DNA integration"/>
    <property type="evidence" value="ECO:0007669"/>
    <property type="project" value="InterPro"/>
</dbReference>
<dbReference type="AlphaFoldDB" id="Q0RTH9"/>
<dbReference type="SUPFAM" id="SSF56349">
    <property type="entry name" value="DNA breaking-rejoining enzymes"/>
    <property type="match status" value="1"/>
</dbReference>
<dbReference type="GO" id="GO:0003677">
    <property type="term" value="F:DNA binding"/>
    <property type="evidence" value="ECO:0007669"/>
    <property type="project" value="InterPro"/>
</dbReference>
<dbReference type="GO" id="GO:0006310">
    <property type="term" value="P:DNA recombination"/>
    <property type="evidence" value="ECO:0007669"/>
    <property type="project" value="UniProtKB-KW"/>
</dbReference>
<keyword evidence="5" id="KW-1185">Reference proteome</keyword>
<accession>Q0RTH9</accession>
<dbReference type="HOGENOM" id="CLU_131429_0_0_11"/>
<dbReference type="eggNOG" id="COG0582">
    <property type="taxonomic scope" value="Bacteria"/>
</dbReference>
<protein>
    <submittedName>
        <fullName evidence="4">Site-specific recombinase, phage integrase family</fullName>
    </submittedName>
</protein>
<name>Q0RTH9_FRAAA</name>